<comment type="function">
    <text evidence="7 8">One of the proteins that surrounds the polypeptide exit tunnel on the outside of the subunit.</text>
</comment>
<dbReference type="EMBL" id="CP031517">
    <property type="protein sequence ID" value="QOS39576.1"/>
    <property type="molecule type" value="Genomic_DNA"/>
</dbReference>
<evidence type="ECO:0000313" key="12">
    <source>
        <dbReference type="Proteomes" id="UP000593591"/>
    </source>
</evidence>
<comment type="subunit">
    <text evidence="8">Part of the 50S ribosomal subunit.</text>
</comment>
<dbReference type="Gene3D" id="2.30.30.30">
    <property type="match status" value="1"/>
</dbReference>
<feature type="domain" description="KOW" evidence="10">
    <location>
        <begin position="2"/>
        <end position="29"/>
    </location>
</feature>
<evidence type="ECO:0000256" key="4">
    <source>
        <dbReference type="ARBA" id="ARBA00022980"/>
    </source>
</evidence>
<dbReference type="Proteomes" id="UP000593591">
    <property type="component" value="Chromosome"/>
</dbReference>
<sequence length="102" mass="10981">MKIKTGDTVIVLSGDDKGKTGKVLKAMPSENKVVVEGVNVNKKHVKPSQANPKGTIKEINLPIDASNVALVDPKTNKATRVGYMLKDDKKVRVAKKSGTEIK</sequence>
<dbReference type="InterPro" id="IPR005824">
    <property type="entry name" value="KOW"/>
</dbReference>
<dbReference type="NCBIfam" id="TIGR01079">
    <property type="entry name" value="rplX_bact"/>
    <property type="match status" value="1"/>
</dbReference>
<evidence type="ECO:0000313" key="11">
    <source>
        <dbReference type="EMBL" id="QOS39576.1"/>
    </source>
</evidence>
<dbReference type="PANTHER" id="PTHR12903">
    <property type="entry name" value="MITOCHONDRIAL RIBOSOMAL PROTEIN L24"/>
    <property type="match status" value="1"/>
</dbReference>
<dbReference type="SMART" id="SM00739">
    <property type="entry name" value="KOW"/>
    <property type="match status" value="1"/>
</dbReference>
<dbReference type="InterPro" id="IPR003256">
    <property type="entry name" value="Ribosomal_uL24"/>
</dbReference>
<dbReference type="GO" id="GO:0003735">
    <property type="term" value="F:structural constituent of ribosome"/>
    <property type="evidence" value="ECO:0007669"/>
    <property type="project" value="InterPro"/>
</dbReference>
<dbReference type="GO" id="GO:0019843">
    <property type="term" value="F:rRNA binding"/>
    <property type="evidence" value="ECO:0007669"/>
    <property type="project" value="UniProtKB-UniRule"/>
</dbReference>
<dbReference type="KEGG" id="trc:DYE49_03525"/>
<dbReference type="CDD" id="cd06089">
    <property type="entry name" value="KOW_RPL26"/>
    <property type="match status" value="1"/>
</dbReference>
<evidence type="ECO:0000256" key="6">
    <source>
        <dbReference type="ARBA" id="ARBA00035206"/>
    </source>
</evidence>
<keyword evidence="5 8" id="KW-0687">Ribonucleoprotein</keyword>
<dbReference type="SUPFAM" id="SSF50104">
    <property type="entry name" value="Translation proteins SH3-like domain"/>
    <property type="match status" value="1"/>
</dbReference>
<proteinExistence type="inferred from homology"/>
<evidence type="ECO:0000256" key="2">
    <source>
        <dbReference type="ARBA" id="ARBA00022730"/>
    </source>
</evidence>
<evidence type="ECO:0000256" key="8">
    <source>
        <dbReference type="HAMAP-Rule" id="MF_01326"/>
    </source>
</evidence>
<accession>A0A7M1XIX5</accession>
<dbReference type="GO" id="GO:0006412">
    <property type="term" value="P:translation"/>
    <property type="evidence" value="ECO:0007669"/>
    <property type="project" value="UniProtKB-UniRule"/>
</dbReference>
<dbReference type="HAMAP" id="MF_01326_B">
    <property type="entry name" value="Ribosomal_uL24_B"/>
    <property type="match status" value="1"/>
</dbReference>
<dbReference type="GO" id="GO:1990904">
    <property type="term" value="C:ribonucleoprotein complex"/>
    <property type="evidence" value="ECO:0007669"/>
    <property type="project" value="UniProtKB-KW"/>
</dbReference>
<evidence type="ECO:0000256" key="7">
    <source>
        <dbReference type="ARBA" id="ARBA00058688"/>
    </source>
</evidence>
<name>A0A7M1XIX5_9SPIR</name>
<organism evidence="11 12">
    <name type="scientific">Treponema rectale</name>
    <dbReference type="NCBI Taxonomy" id="744512"/>
    <lineage>
        <taxon>Bacteria</taxon>
        <taxon>Pseudomonadati</taxon>
        <taxon>Spirochaetota</taxon>
        <taxon>Spirochaetia</taxon>
        <taxon>Spirochaetales</taxon>
        <taxon>Treponemataceae</taxon>
        <taxon>Treponema</taxon>
    </lineage>
</organism>
<dbReference type="InterPro" id="IPR005825">
    <property type="entry name" value="Ribosomal_uL24_CS"/>
</dbReference>
<dbReference type="FunFam" id="2.30.30.30:FF:000004">
    <property type="entry name" value="50S ribosomal protein L24"/>
    <property type="match status" value="1"/>
</dbReference>
<protein>
    <recommendedName>
        <fullName evidence="6 8">Large ribosomal subunit protein uL24</fullName>
    </recommendedName>
</protein>
<keyword evidence="3 8" id="KW-0694">RNA-binding</keyword>
<dbReference type="AlphaFoldDB" id="A0A7M1XIX5"/>
<evidence type="ECO:0000259" key="10">
    <source>
        <dbReference type="SMART" id="SM00739"/>
    </source>
</evidence>
<dbReference type="GO" id="GO:0005840">
    <property type="term" value="C:ribosome"/>
    <property type="evidence" value="ECO:0007669"/>
    <property type="project" value="UniProtKB-KW"/>
</dbReference>
<evidence type="ECO:0000256" key="1">
    <source>
        <dbReference type="ARBA" id="ARBA00010618"/>
    </source>
</evidence>
<evidence type="ECO:0000256" key="5">
    <source>
        <dbReference type="ARBA" id="ARBA00023274"/>
    </source>
</evidence>
<evidence type="ECO:0000256" key="3">
    <source>
        <dbReference type="ARBA" id="ARBA00022884"/>
    </source>
</evidence>
<keyword evidence="2 8" id="KW-0699">rRNA-binding</keyword>
<dbReference type="PROSITE" id="PS01108">
    <property type="entry name" value="RIBOSOMAL_L24"/>
    <property type="match status" value="1"/>
</dbReference>
<evidence type="ECO:0000256" key="9">
    <source>
        <dbReference type="RuleBase" id="RU003477"/>
    </source>
</evidence>
<comment type="function">
    <text evidence="8">One of two assembly initiator proteins, it binds directly to the 5'-end of the 23S rRNA, where it nucleates assembly of the 50S subunit.</text>
</comment>
<dbReference type="Pfam" id="PF17136">
    <property type="entry name" value="ribosomal_L24"/>
    <property type="match status" value="1"/>
</dbReference>
<dbReference type="InterPro" id="IPR008991">
    <property type="entry name" value="Translation_prot_SH3-like_sf"/>
</dbReference>
<dbReference type="InterPro" id="IPR057264">
    <property type="entry name" value="Ribosomal_uL24_C"/>
</dbReference>
<gene>
    <name evidence="8" type="primary">rplX</name>
    <name evidence="11" type="ORF">DYE49_03525</name>
</gene>
<comment type="similarity">
    <text evidence="1 8 9">Belongs to the universal ribosomal protein uL24 family.</text>
</comment>
<dbReference type="InterPro" id="IPR041988">
    <property type="entry name" value="Ribosomal_uL24_KOW"/>
</dbReference>
<reference evidence="11 12" key="1">
    <citation type="submission" date="2018-08" db="EMBL/GenBank/DDBJ databases">
        <title>The first complete genome of Treponema rectale (CHPAT), a commensal spirochete of the bovine rectum.</title>
        <authorList>
            <person name="Staton G.J."/>
            <person name="Clegg S.R."/>
            <person name="Carter S.D."/>
            <person name="Radford A.D."/>
            <person name="Darby A."/>
            <person name="Hall N."/>
            <person name="Birtles R.J."/>
            <person name="Evans N.J."/>
        </authorList>
    </citation>
    <scope>NUCLEOTIDE SEQUENCE [LARGE SCALE GENOMIC DNA]</scope>
    <source>
        <strain evidence="11 12">CHPA</strain>
    </source>
</reference>
<dbReference type="Pfam" id="PF00467">
    <property type="entry name" value="KOW"/>
    <property type="match status" value="1"/>
</dbReference>
<keyword evidence="4 8" id="KW-0689">Ribosomal protein</keyword>
<dbReference type="InterPro" id="IPR014722">
    <property type="entry name" value="Rib_uL2_dom2"/>
</dbReference>